<sequence length="186" mass="19191">MEALLLPFGGKTPRVHETAFVAPGAVLIGDVEVGEEASVWYGCVLRADTNAIRIGARSNVQDGTVIHVDAPEMGGLPVEIGEEALIGHRCLLHGAHVQDGGFVGMGSTMLDGSVVETGGFLAAGAFLAPRKRVPAGEMWGGLPARRLRSLKEGEGAAARLGAAHYVLEAKAHADALADHAADLTPS</sequence>
<name>A0A840I384_9PROT</name>
<dbReference type="InterPro" id="IPR011004">
    <property type="entry name" value="Trimer_LpxA-like_sf"/>
</dbReference>
<organism evidence="1 2">
    <name type="scientific">Parvularcula dongshanensis</name>
    <dbReference type="NCBI Taxonomy" id="1173995"/>
    <lineage>
        <taxon>Bacteria</taxon>
        <taxon>Pseudomonadati</taxon>
        <taxon>Pseudomonadota</taxon>
        <taxon>Alphaproteobacteria</taxon>
        <taxon>Parvularculales</taxon>
        <taxon>Parvularculaceae</taxon>
        <taxon>Parvularcula</taxon>
    </lineage>
</organism>
<evidence type="ECO:0000313" key="2">
    <source>
        <dbReference type="Proteomes" id="UP000563524"/>
    </source>
</evidence>
<dbReference type="RefSeq" id="WP_343074281.1">
    <property type="nucleotide sequence ID" value="NZ_JACHOB010000002.1"/>
</dbReference>
<dbReference type="Gene3D" id="2.160.10.10">
    <property type="entry name" value="Hexapeptide repeat proteins"/>
    <property type="match status" value="1"/>
</dbReference>
<keyword evidence="2" id="KW-1185">Reference proteome</keyword>
<dbReference type="GO" id="GO:0016740">
    <property type="term" value="F:transferase activity"/>
    <property type="evidence" value="ECO:0007669"/>
    <property type="project" value="UniProtKB-KW"/>
</dbReference>
<protein>
    <submittedName>
        <fullName evidence="1">Carbonic anhydrase/acetyltransferase-like protein (Isoleucine patch superfamily)</fullName>
    </submittedName>
</protein>
<proteinExistence type="predicted"/>
<dbReference type="InterPro" id="IPR047324">
    <property type="entry name" value="LbH_gamma_CA-like"/>
</dbReference>
<accession>A0A840I384</accession>
<gene>
    <name evidence="1" type="ORF">GGQ59_001255</name>
</gene>
<dbReference type="InterPro" id="IPR050484">
    <property type="entry name" value="Transf_Hexapept/Carb_Anhydrase"/>
</dbReference>
<keyword evidence="1" id="KW-0808">Transferase</keyword>
<dbReference type="EMBL" id="JACHOB010000002">
    <property type="protein sequence ID" value="MBB4658741.1"/>
    <property type="molecule type" value="Genomic_DNA"/>
</dbReference>
<reference evidence="1 2" key="1">
    <citation type="submission" date="2020-08" db="EMBL/GenBank/DDBJ databases">
        <title>Genomic Encyclopedia of Type Strains, Phase IV (KMG-IV): sequencing the most valuable type-strain genomes for metagenomic binning, comparative biology and taxonomic classification.</title>
        <authorList>
            <person name="Goeker M."/>
        </authorList>
    </citation>
    <scope>NUCLEOTIDE SEQUENCE [LARGE SCALE GENOMIC DNA]</scope>
    <source>
        <strain evidence="1 2">DSM 102850</strain>
    </source>
</reference>
<dbReference type="CDD" id="cd04645">
    <property type="entry name" value="LbH_gamma_CA_like"/>
    <property type="match status" value="1"/>
</dbReference>
<dbReference type="Proteomes" id="UP000563524">
    <property type="component" value="Unassembled WGS sequence"/>
</dbReference>
<evidence type="ECO:0000313" key="1">
    <source>
        <dbReference type="EMBL" id="MBB4658741.1"/>
    </source>
</evidence>
<dbReference type="SUPFAM" id="SSF51161">
    <property type="entry name" value="Trimeric LpxA-like enzymes"/>
    <property type="match status" value="1"/>
</dbReference>
<comment type="caution">
    <text evidence="1">The sequence shown here is derived from an EMBL/GenBank/DDBJ whole genome shotgun (WGS) entry which is preliminary data.</text>
</comment>
<dbReference type="PANTHER" id="PTHR13061:SF29">
    <property type="entry name" value="GAMMA CARBONIC ANHYDRASE-LIKE 1, MITOCHONDRIAL-RELATED"/>
    <property type="match status" value="1"/>
</dbReference>
<dbReference type="PANTHER" id="PTHR13061">
    <property type="entry name" value="DYNACTIN SUBUNIT P25"/>
    <property type="match status" value="1"/>
</dbReference>
<dbReference type="AlphaFoldDB" id="A0A840I384"/>